<dbReference type="HOGENOM" id="CLU_1814893_0_0_9"/>
<reference evidence="2" key="1">
    <citation type="submission" date="2012-01" db="EMBL/GenBank/DDBJ databases">
        <title>Complete sequence of chromosome of Thermobacillus composti KWC4.</title>
        <authorList>
            <person name="Lucas S."/>
            <person name="Han J."/>
            <person name="Lapidus A."/>
            <person name="Cheng J.-F."/>
            <person name="Goodwin L."/>
            <person name="Pitluck S."/>
            <person name="Peters L."/>
            <person name="Ovchinnikova G."/>
            <person name="Teshima H."/>
            <person name="Detter J.C."/>
            <person name="Han C."/>
            <person name="Tapia R."/>
            <person name="Land M."/>
            <person name="Hauser L."/>
            <person name="Kyrpides N."/>
            <person name="Ivanova N."/>
            <person name="Pagani I."/>
            <person name="Anderson I."/>
            <person name="Woyke T."/>
        </authorList>
    </citation>
    <scope>NUCLEOTIDE SEQUENCE [LARGE SCALE GENOMIC DNA]</scope>
    <source>
        <strain evidence="2">DSM 18247 / JCM 13945 / KWC4</strain>
    </source>
</reference>
<sequence>MFRALIDDVCNLFQVQQSDVRAVLVVNNNRGKHRLTGWRWGRPCTPDQERMDYKAIDVFLETERTYPIWEKVKEHFDHSDSDTLLFFRNEGSFRLGCLIAIANSIDVESHINEWEQIVRPFTMLGHMDKLVQFVVNYIGARN</sequence>
<dbReference type="eggNOG" id="ENOG5033REC">
    <property type="taxonomic scope" value="Bacteria"/>
</dbReference>
<name>L0EFW4_THECK</name>
<dbReference type="STRING" id="717605.Theco_2598"/>
<keyword evidence="2" id="KW-1185">Reference proteome</keyword>
<dbReference type="EMBL" id="CP003255">
    <property type="protein sequence ID" value="AGA58692.1"/>
    <property type="molecule type" value="Genomic_DNA"/>
</dbReference>
<proteinExistence type="predicted"/>
<dbReference type="KEGG" id="tco:Theco_2598"/>
<dbReference type="AlphaFoldDB" id="L0EFW4"/>
<gene>
    <name evidence="1" type="ordered locus">Theco_2598</name>
</gene>
<protein>
    <submittedName>
        <fullName evidence="1">Uncharacterized protein</fullName>
    </submittedName>
</protein>
<dbReference type="Proteomes" id="UP000010795">
    <property type="component" value="Chromosome"/>
</dbReference>
<organism evidence="1 2">
    <name type="scientific">Thermobacillus composti (strain DSM 18247 / JCM 13945 / KWC4)</name>
    <dbReference type="NCBI Taxonomy" id="717605"/>
    <lineage>
        <taxon>Bacteria</taxon>
        <taxon>Bacillati</taxon>
        <taxon>Bacillota</taxon>
        <taxon>Bacilli</taxon>
        <taxon>Bacillales</taxon>
        <taxon>Paenibacillaceae</taxon>
        <taxon>Thermobacillus</taxon>
    </lineage>
</organism>
<evidence type="ECO:0000313" key="2">
    <source>
        <dbReference type="Proteomes" id="UP000010795"/>
    </source>
</evidence>
<evidence type="ECO:0000313" key="1">
    <source>
        <dbReference type="EMBL" id="AGA58692.1"/>
    </source>
</evidence>
<accession>L0EFW4</accession>